<name>B7Q9D1_IXOSC</name>
<evidence type="ECO:0000256" key="10">
    <source>
        <dbReference type="ARBA" id="ARBA00031261"/>
    </source>
</evidence>
<evidence type="ECO:0000313" key="13">
    <source>
        <dbReference type="EMBL" id="EEC15453.1"/>
    </source>
</evidence>
<evidence type="ECO:0000256" key="3">
    <source>
        <dbReference type="ARBA" id="ARBA00011837"/>
    </source>
</evidence>
<dbReference type="FunFam" id="1.20.58.1710:FF:000001">
    <property type="entry name" value="Mediator of RNA polymerase II transcription subunit 8"/>
    <property type="match status" value="1"/>
</dbReference>
<comment type="subcellular location">
    <subcellularLocation>
        <location evidence="1 11">Nucleus</location>
    </subcellularLocation>
</comment>
<dbReference type="EnsemblMetazoa" id="ISCW021461-RA">
    <property type="protein sequence ID" value="ISCW021461-PA"/>
    <property type="gene ID" value="ISCW021461"/>
</dbReference>
<dbReference type="GO" id="GO:0006357">
    <property type="term" value="P:regulation of transcription by RNA polymerase II"/>
    <property type="evidence" value="ECO:0000318"/>
    <property type="project" value="GO_Central"/>
</dbReference>
<evidence type="ECO:0000256" key="1">
    <source>
        <dbReference type="ARBA" id="ARBA00004123"/>
    </source>
</evidence>
<accession>B7Q9D1</accession>
<dbReference type="InParanoid" id="B7Q9D1"/>
<gene>
    <name evidence="11" type="primary">MED8</name>
    <name evidence="13" type="ORF">IscW_ISCW021461</name>
</gene>
<evidence type="ECO:0000256" key="5">
    <source>
        <dbReference type="ARBA" id="ARBA00023015"/>
    </source>
</evidence>
<comment type="subunit">
    <text evidence="3 11">Component of the Mediator complex.</text>
</comment>
<dbReference type="HOGENOM" id="CLU_085476_0_0_1"/>
<dbReference type="InterPro" id="IPR019364">
    <property type="entry name" value="Mediatior_Med8_fun/met"/>
</dbReference>
<dbReference type="OrthoDB" id="150687at2759"/>
<evidence type="ECO:0000256" key="8">
    <source>
        <dbReference type="ARBA" id="ARBA00023242"/>
    </source>
</evidence>
<evidence type="ECO:0007829" key="16">
    <source>
        <dbReference type="PeptideAtlas" id="B7Q9D1"/>
    </source>
</evidence>
<reference evidence="14" key="2">
    <citation type="submission" date="2020-05" db="UniProtKB">
        <authorList>
            <consortium name="EnsemblMetazoa"/>
        </authorList>
    </citation>
    <scope>IDENTIFICATION</scope>
    <source>
        <strain evidence="14">wikel</strain>
    </source>
</reference>
<dbReference type="EMBL" id="ABJB010730333">
    <property type="status" value="NOT_ANNOTATED_CDS"/>
    <property type="molecule type" value="Genomic_DNA"/>
</dbReference>
<evidence type="ECO:0000256" key="2">
    <source>
        <dbReference type="ARBA" id="ARBA00005716"/>
    </source>
</evidence>
<dbReference type="VEuPathDB" id="VectorBase:ISCP_021780"/>
<keyword evidence="7 11" id="KW-0804">Transcription</keyword>
<dbReference type="Gene3D" id="1.20.58.1710">
    <property type="match status" value="1"/>
</dbReference>
<dbReference type="Pfam" id="PF10232">
    <property type="entry name" value="Med8"/>
    <property type="match status" value="1"/>
</dbReference>
<evidence type="ECO:0000256" key="12">
    <source>
        <dbReference type="SAM" id="MobiDB-lite"/>
    </source>
</evidence>
<dbReference type="EMBL" id="DS888185">
    <property type="protein sequence ID" value="EEC15453.1"/>
    <property type="molecule type" value="Genomic_DNA"/>
</dbReference>
<feature type="region of interest" description="Disordered" evidence="12">
    <location>
        <begin position="245"/>
        <end position="274"/>
    </location>
</feature>
<dbReference type="FunCoup" id="B7Q9D1">
    <property type="interactions" value="1283"/>
</dbReference>
<proteinExistence type="evidence at protein level"/>
<keyword evidence="15" id="KW-1185">Reference proteome</keyword>
<evidence type="ECO:0000256" key="11">
    <source>
        <dbReference type="RuleBase" id="RU364144"/>
    </source>
</evidence>
<keyword evidence="5 11" id="KW-0805">Transcription regulation</keyword>
<protein>
    <recommendedName>
        <fullName evidence="4 11">Mediator of RNA polymerase II transcription subunit 8</fullName>
    </recommendedName>
    <alternativeName>
        <fullName evidence="10 11">Mediator complex subunit 8</fullName>
    </alternativeName>
</protein>
<evidence type="ECO:0000256" key="9">
    <source>
        <dbReference type="ARBA" id="ARBA00025687"/>
    </source>
</evidence>
<keyword evidence="16" id="KW-1267">Proteomics identification</keyword>
<dbReference type="GO" id="GO:0003712">
    <property type="term" value="F:transcription coregulator activity"/>
    <property type="evidence" value="ECO:0000318"/>
    <property type="project" value="GO_Central"/>
</dbReference>
<dbReference type="AlphaFoldDB" id="B7Q9D1"/>
<evidence type="ECO:0000256" key="6">
    <source>
        <dbReference type="ARBA" id="ARBA00023159"/>
    </source>
</evidence>
<dbReference type="EMBL" id="ABJB010816228">
    <property type="status" value="NOT_ANNOTATED_CDS"/>
    <property type="molecule type" value="Genomic_DNA"/>
</dbReference>
<dbReference type="VEuPathDB" id="VectorBase:ISCI021461"/>
<dbReference type="Proteomes" id="UP000001555">
    <property type="component" value="Unassembled WGS sequence"/>
</dbReference>
<dbReference type="VEuPathDB" id="VectorBase:ISCW021461"/>
<evidence type="ECO:0000256" key="4">
    <source>
        <dbReference type="ARBA" id="ARBA00020637"/>
    </source>
</evidence>
<feature type="compositionally biased region" description="Polar residues" evidence="12">
    <location>
        <begin position="199"/>
        <end position="212"/>
    </location>
</feature>
<organism>
    <name type="scientific">Ixodes scapularis</name>
    <name type="common">Black-legged tick</name>
    <name type="synonym">Deer tick</name>
    <dbReference type="NCBI Taxonomy" id="6945"/>
    <lineage>
        <taxon>Eukaryota</taxon>
        <taxon>Metazoa</taxon>
        <taxon>Ecdysozoa</taxon>
        <taxon>Arthropoda</taxon>
        <taxon>Chelicerata</taxon>
        <taxon>Arachnida</taxon>
        <taxon>Acari</taxon>
        <taxon>Parasitiformes</taxon>
        <taxon>Ixodida</taxon>
        <taxon>Ixodoidea</taxon>
        <taxon>Ixodidae</taxon>
        <taxon>Ixodinae</taxon>
        <taxon>Ixodes</taxon>
    </lineage>
</organism>
<keyword evidence="6 11" id="KW-0010">Activator</keyword>
<dbReference type="GO" id="GO:0070847">
    <property type="term" value="C:core mediator complex"/>
    <property type="evidence" value="ECO:0000318"/>
    <property type="project" value="GO_Central"/>
</dbReference>
<dbReference type="PaxDb" id="6945-B7Q9D1"/>
<sequence length="274" mass="29880">MEREEKALDIALDAMISRTQDLKNSIASFIVKLETEYETLQWPSVLDSFALLSGQLNTLLKVLRNDKTPPLRNRILLPLLLNPERDEELAKLTENRIQFFNHEVVPDYLRTKPDPEIEAAELQVTSKASLLSLDTAQKQIAALNKAANTILDGVKNLQENWESNSGQRGTIAQTSSLQDTNALIAALSVGKGLRPSLGSPKSQSPLPQVSGQQRGGKAFAMPSLGYIKRFFTPVKVNADLSGRGQASAVHPGGKMPSTIKTNIKSAGASHPYGR</sequence>
<dbReference type="PANTHER" id="PTHR13074">
    <property type="entry name" value="MEDIATOR OF RNA POLYMERASE II TRANSCRIPTION SUBUNIT 8"/>
    <property type="match status" value="1"/>
</dbReference>
<comment type="function">
    <text evidence="9 11">Component of the Mediator complex, a coactivator involved in the regulated transcription of nearly all RNA polymerase II-dependent genes. Mediator functions as a bridge to convey information from gene-specific regulatory proteins to the basal RNA polymerase II transcription machinery. Mediator is recruited to promoters by direct interactions with regulatory proteins and serves as a scaffold for the assembly of a functional preinitiation complex with RNA polymerase II and the general transcription factors.</text>
</comment>
<reference evidence="13 15" key="1">
    <citation type="submission" date="2008-03" db="EMBL/GenBank/DDBJ databases">
        <title>Annotation of Ixodes scapularis.</title>
        <authorList>
            <consortium name="Ixodes scapularis Genome Project Consortium"/>
            <person name="Caler E."/>
            <person name="Hannick L.I."/>
            <person name="Bidwell S."/>
            <person name="Joardar V."/>
            <person name="Thiagarajan M."/>
            <person name="Amedeo P."/>
            <person name="Galinsky K.J."/>
            <person name="Schobel S."/>
            <person name="Inman J."/>
            <person name="Hostetler J."/>
            <person name="Miller J."/>
            <person name="Hammond M."/>
            <person name="Megy K."/>
            <person name="Lawson D."/>
            <person name="Kodira C."/>
            <person name="Sutton G."/>
            <person name="Meyer J."/>
            <person name="Hill C.A."/>
            <person name="Birren B."/>
            <person name="Nene V."/>
            <person name="Collins F."/>
            <person name="Alarcon-Chaidez F."/>
            <person name="Wikel S."/>
            <person name="Strausberg R."/>
        </authorList>
    </citation>
    <scope>NUCLEOTIDE SEQUENCE [LARGE SCALE GENOMIC DNA]</scope>
    <source>
        <strain evidence="15">Wikel</strain>
        <strain evidence="13">Wikel colony</strain>
    </source>
</reference>
<keyword evidence="8 11" id="KW-0539">Nucleus</keyword>
<evidence type="ECO:0000256" key="7">
    <source>
        <dbReference type="ARBA" id="ARBA00023163"/>
    </source>
</evidence>
<evidence type="ECO:0000313" key="15">
    <source>
        <dbReference type="Proteomes" id="UP000001555"/>
    </source>
</evidence>
<dbReference type="GO" id="GO:0016592">
    <property type="term" value="C:mediator complex"/>
    <property type="evidence" value="ECO:0000318"/>
    <property type="project" value="GO_Central"/>
</dbReference>
<dbReference type="PANTHER" id="PTHR13074:SF9">
    <property type="entry name" value="MEDIATOR OF RNA POLYMERASE II TRANSCRIPTION SUBUNIT 8"/>
    <property type="match status" value="1"/>
</dbReference>
<dbReference type="GO" id="GO:0000978">
    <property type="term" value="F:RNA polymerase II cis-regulatory region sequence-specific DNA binding"/>
    <property type="evidence" value="ECO:0000318"/>
    <property type="project" value="GO_Central"/>
</dbReference>
<evidence type="ECO:0000313" key="14">
    <source>
        <dbReference type="EnsemblMetazoa" id="ISCW021461-PA"/>
    </source>
</evidence>
<comment type="similarity">
    <text evidence="2 11">Belongs to the Mediator complex subunit 8 family.</text>
</comment>
<feature type="region of interest" description="Disordered" evidence="12">
    <location>
        <begin position="194"/>
        <end position="216"/>
    </location>
</feature>
<dbReference type="STRING" id="6945.B7Q9D1"/>
<dbReference type="EMBL" id="ABJB010108340">
    <property type="status" value="NOT_ANNOTATED_CDS"/>
    <property type="molecule type" value="Genomic_DNA"/>
</dbReference>